<protein>
    <recommendedName>
        <fullName evidence="3">F-box domain-containing protein</fullName>
    </recommendedName>
</protein>
<dbReference type="OrthoDB" id="10670781at2759"/>
<dbReference type="AlphaFoldDB" id="A0A8S0WH11"/>
<organism evidence="1 2">
    <name type="scientific">Cyclocybe aegerita</name>
    <name type="common">Black poplar mushroom</name>
    <name type="synonym">Agrocybe aegerita</name>
    <dbReference type="NCBI Taxonomy" id="1973307"/>
    <lineage>
        <taxon>Eukaryota</taxon>
        <taxon>Fungi</taxon>
        <taxon>Dikarya</taxon>
        <taxon>Basidiomycota</taxon>
        <taxon>Agaricomycotina</taxon>
        <taxon>Agaricomycetes</taxon>
        <taxon>Agaricomycetidae</taxon>
        <taxon>Agaricales</taxon>
        <taxon>Agaricineae</taxon>
        <taxon>Bolbitiaceae</taxon>
        <taxon>Cyclocybe</taxon>
    </lineage>
</organism>
<proteinExistence type="predicted"/>
<dbReference type="Proteomes" id="UP000467700">
    <property type="component" value="Unassembled WGS sequence"/>
</dbReference>
<accession>A0A8S0WH11</accession>
<reference evidence="1 2" key="1">
    <citation type="submission" date="2020-01" db="EMBL/GenBank/DDBJ databases">
        <authorList>
            <person name="Gupta K D."/>
        </authorList>
    </citation>
    <scope>NUCLEOTIDE SEQUENCE [LARGE SCALE GENOMIC DNA]</scope>
</reference>
<keyword evidence="2" id="KW-1185">Reference proteome</keyword>
<evidence type="ECO:0000313" key="2">
    <source>
        <dbReference type="Proteomes" id="UP000467700"/>
    </source>
</evidence>
<evidence type="ECO:0008006" key="3">
    <source>
        <dbReference type="Google" id="ProtNLM"/>
    </source>
</evidence>
<name>A0A8S0WH11_CYCAE</name>
<dbReference type="EMBL" id="CACVBS010000035">
    <property type="protein sequence ID" value="CAA7261953.1"/>
    <property type="molecule type" value="Genomic_DNA"/>
</dbReference>
<comment type="caution">
    <text evidence="1">The sequence shown here is derived from an EMBL/GenBank/DDBJ whole genome shotgun (WGS) entry which is preliminary data.</text>
</comment>
<gene>
    <name evidence="1" type="ORF">AAE3_LOCUS4201</name>
</gene>
<sequence>MSHSLSFTPISTALPLEIIEHILEYIGEDSDENTLRACALLYVRRVHIASCCQRWLDDSPLLEDSPLPATLLNIVVSKGRLTTFELQRSGQVTIHWAKLHSLLRQAVCIVLRQKTVIDLRLGGIRNIPLGPVVLLCQGIRRLTLDYTTFVLPETTIMANVASIPLEVRDYDLADIAQQAAGSLGPVYARQRSFNED</sequence>
<evidence type="ECO:0000313" key="1">
    <source>
        <dbReference type="EMBL" id="CAA7261953.1"/>
    </source>
</evidence>